<feature type="chain" id="PRO_5012571804" description="Hydrophobic surface binding protein A-domain-containing protein" evidence="1">
    <location>
        <begin position="23"/>
        <end position="185"/>
    </location>
</feature>
<organism evidence="2 3">
    <name type="scientific">Penicillium brasilianum</name>
    <dbReference type="NCBI Taxonomy" id="104259"/>
    <lineage>
        <taxon>Eukaryota</taxon>
        <taxon>Fungi</taxon>
        <taxon>Dikarya</taxon>
        <taxon>Ascomycota</taxon>
        <taxon>Pezizomycotina</taxon>
        <taxon>Eurotiomycetes</taxon>
        <taxon>Eurotiomycetidae</taxon>
        <taxon>Eurotiales</taxon>
        <taxon>Aspergillaceae</taxon>
        <taxon>Penicillium</taxon>
    </lineage>
</organism>
<dbReference type="PANTHER" id="PTHR38123">
    <property type="entry name" value="CELL WALL SERINE-THREONINE-RICH GALACTOMANNOPROTEIN MP1 (AFU_ORTHOLOGUE AFUA_4G03240)"/>
    <property type="match status" value="1"/>
</dbReference>
<evidence type="ECO:0000313" key="2">
    <source>
        <dbReference type="EMBL" id="OOQ89109.1"/>
    </source>
</evidence>
<feature type="signal peptide" evidence="1">
    <location>
        <begin position="1"/>
        <end position="22"/>
    </location>
</feature>
<sequence length="185" mass="19144">MVAGRFLFVSILALSQSALSLAAGSGASGIISSIKTISDEVVKLKSTLNGFADNAQITSTALKLQGGASDLLKDIKNGAEEADKVSSLEPADQEKIATAIVPLSEKVVSLINGFVTKKPVFQKALLGGGSADGLVEKDLKDLKEATESFGQAALKSFSGAPKDKATSVVKEIDEHFADAIKTFST</sequence>
<dbReference type="InterPro" id="IPR021054">
    <property type="entry name" value="Cell_wall_mannoprotein_1"/>
</dbReference>
<proteinExistence type="predicted"/>
<evidence type="ECO:0000256" key="1">
    <source>
        <dbReference type="SAM" id="SignalP"/>
    </source>
</evidence>
<keyword evidence="1" id="KW-0732">Signal</keyword>
<dbReference type="PANTHER" id="PTHR38123:SF1">
    <property type="entry name" value="HYDROPHOBIC SURFACE BINDING PROTEIN"/>
    <property type="match status" value="1"/>
</dbReference>
<gene>
    <name evidence="2" type="ORF">PEBR_10670</name>
</gene>
<dbReference type="EMBL" id="LJBN01000116">
    <property type="protein sequence ID" value="OOQ89109.1"/>
    <property type="molecule type" value="Genomic_DNA"/>
</dbReference>
<dbReference type="Gene3D" id="1.20.1280.140">
    <property type="match status" value="1"/>
</dbReference>
<dbReference type="AlphaFoldDB" id="A0A1S9RU92"/>
<name>A0A1S9RU92_PENBI</name>
<dbReference type="Proteomes" id="UP000190744">
    <property type="component" value="Unassembled WGS sequence"/>
</dbReference>
<evidence type="ECO:0000313" key="3">
    <source>
        <dbReference type="Proteomes" id="UP000190744"/>
    </source>
</evidence>
<accession>A0A1S9RU92</accession>
<reference evidence="3" key="1">
    <citation type="submission" date="2015-09" db="EMBL/GenBank/DDBJ databases">
        <authorList>
            <person name="Fill T.P."/>
            <person name="Baretta J.F."/>
            <person name="de Almeida L.G."/>
            <person name="Rocha M."/>
            <person name="de Souza D.H."/>
            <person name="Malavazi I."/>
            <person name="Cerdeira L.T."/>
            <person name="Hong H."/>
            <person name="Samborskyy M."/>
            <person name="de Vasconcelos A.T."/>
            <person name="Leadlay P."/>
            <person name="Rodrigues-Filho E."/>
        </authorList>
    </citation>
    <scope>NUCLEOTIDE SEQUENCE [LARGE SCALE GENOMIC DNA]</scope>
    <source>
        <strain evidence="3">LaBioMMi 136</strain>
    </source>
</reference>
<protein>
    <recommendedName>
        <fullName evidence="4">Hydrophobic surface binding protein A-domain-containing protein</fullName>
    </recommendedName>
</protein>
<dbReference type="Pfam" id="PF12296">
    <property type="entry name" value="HsbA"/>
    <property type="match status" value="1"/>
</dbReference>
<dbReference type="GO" id="GO:0005576">
    <property type="term" value="C:extracellular region"/>
    <property type="evidence" value="ECO:0007669"/>
    <property type="project" value="TreeGrafter"/>
</dbReference>
<evidence type="ECO:0008006" key="4">
    <source>
        <dbReference type="Google" id="ProtNLM"/>
    </source>
</evidence>
<comment type="caution">
    <text evidence="2">The sequence shown here is derived from an EMBL/GenBank/DDBJ whole genome shotgun (WGS) entry which is preliminary data.</text>
</comment>